<dbReference type="PANTHER" id="PTHR46401">
    <property type="entry name" value="GLYCOSYLTRANSFERASE WBBK-RELATED"/>
    <property type="match status" value="1"/>
</dbReference>
<evidence type="ECO:0000256" key="1">
    <source>
        <dbReference type="ARBA" id="ARBA00022679"/>
    </source>
</evidence>
<name>A0A1H2TIM9_9RHOB</name>
<dbReference type="GO" id="GO:0016757">
    <property type="term" value="F:glycosyltransferase activity"/>
    <property type="evidence" value="ECO:0007669"/>
    <property type="project" value="TreeGrafter"/>
</dbReference>
<organism evidence="3 4">
    <name type="scientific">Roseicitreum antarcticum</name>
    <dbReference type="NCBI Taxonomy" id="564137"/>
    <lineage>
        <taxon>Bacteria</taxon>
        <taxon>Pseudomonadati</taxon>
        <taxon>Pseudomonadota</taxon>
        <taxon>Alphaproteobacteria</taxon>
        <taxon>Rhodobacterales</taxon>
        <taxon>Paracoccaceae</taxon>
        <taxon>Roseicitreum</taxon>
    </lineage>
</organism>
<accession>A0A1H2TIM9</accession>
<evidence type="ECO:0000313" key="3">
    <source>
        <dbReference type="EMBL" id="SDW43114.1"/>
    </source>
</evidence>
<keyword evidence="4" id="KW-1185">Reference proteome</keyword>
<dbReference type="RefSeq" id="WP_092885522.1">
    <property type="nucleotide sequence ID" value="NZ_CP061498.1"/>
</dbReference>
<evidence type="ECO:0000313" key="4">
    <source>
        <dbReference type="Proteomes" id="UP000198539"/>
    </source>
</evidence>
<dbReference type="Proteomes" id="UP000198539">
    <property type="component" value="Unassembled WGS sequence"/>
</dbReference>
<dbReference type="OrthoDB" id="9790710at2"/>
<dbReference type="InterPro" id="IPR001296">
    <property type="entry name" value="Glyco_trans_1"/>
</dbReference>
<dbReference type="STRING" id="564137.SAMN04488238_10253"/>
<dbReference type="AlphaFoldDB" id="A0A1H2TIM9"/>
<dbReference type="Pfam" id="PF00534">
    <property type="entry name" value="Glycos_transf_1"/>
    <property type="match status" value="1"/>
</dbReference>
<feature type="domain" description="Glycosyl transferase family 1" evidence="2">
    <location>
        <begin position="171"/>
        <end position="326"/>
    </location>
</feature>
<dbReference type="PANTHER" id="PTHR46401:SF2">
    <property type="entry name" value="GLYCOSYLTRANSFERASE WBBK-RELATED"/>
    <property type="match status" value="1"/>
</dbReference>
<protein>
    <submittedName>
        <fullName evidence="3">Glycosyl transferases group 1</fullName>
    </submittedName>
</protein>
<dbReference type="CDD" id="cd03801">
    <property type="entry name" value="GT4_PimA-like"/>
    <property type="match status" value="1"/>
</dbReference>
<keyword evidence="1 3" id="KW-0808">Transferase</keyword>
<reference evidence="3 4" key="1">
    <citation type="submission" date="2016-10" db="EMBL/GenBank/DDBJ databases">
        <authorList>
            <person name="de Groot N.N."/>
        </authorList>
    </citation>
    <scope>NUCLEOTIDE SEQUENCE [LARGE SCALE GENOMIC DNA]</scope>
    <source>
        <strain evidence="3 4">CGMCC 1.8894</strain>
    </source>
</reference>
<dbReference type="GO" id="GO:0009103">
    <property type="term" value="P:lipopolysaccharide biosynthetic process"/>
    <property type="evidence" value="ECO:0007669"/>
    <property type="project" value="TreeGrafter"/>
</dbReference>
<dbReference type="EMBL" id="FNOM01000002">
    <property type="protein sequence ID" value="SDW43114.1"/>
    <property type="molecule type" value="Genomic_DNA"/>
</dbReference>
<evidence type="ECO:0000259" key="2">
    <source>
        <dbReference type="Pfam" id="PF00534"/>
    </source>
</evidence>
<gene>
    <name evidence="3" type="ORF">SAMN04488238_10253</name>
</gene>
<sequence>MTQTPIALAVPGDINTLTGGYIYDRQLYDELCRADYDMILVTLPNSFPFPPAADLARACAQLQALPAGTAVIIDGLAFGALPPEEVAKIVAPIIALVHHPLAFESALPTAQQEHFLKNERENLRYAAQVLVPSPHTKATLIAHFEVDAARIHIALPGIAQLSQERPPVPRPARPLILSVGILHPRKGHDVLIDALGYIEELEWDACIVGGVWEEGYDTALQDQIDRQGLTARVRLAGRVEGAELSMLYSQASLFALATRYEGYGMVFNEAMIHGLPIVSCATGAVPDTVPQGAGLLTAIEDPAAFGAALSQVLSDSTVAANMRAAAVRAAKALGTWEDTASVASRAIHAARKAIS</sequence>
<dbReference type="Gene3D" id="3.40.50.2000">
    <property type="entry name" value="Glycogen Phosphorylase B"/>
    <property type="match status" value="2"/>
</dbReference>
<dbReference type="SUPFAM" id="SSF53756">
    <property type="entry name" value="UDP-Glycosyltransferase/glycogen phosphorylase"/>
    <property type="match status" value="1"/>
</dbReference>
<proteinExistence type="predicted"/>